<reference evidence="13 14" key="1">
    <citation type="submission" date="2019-06" db="EMBL/GenBank/DDBJ databases">
        <title>Whole genome shotgun sequence of Cellulosimicrobium cellulans NBRC 15516.</title>
        <authorList>
            <person name="Hosoyama A."/>
            <person name="Uohara A."/>
            <person name="Ohji S."/>
            <person name="Ichikawa N."/>
        </authorList>
    </citation>
    <scope>NUCLEOTIDE SEQUENCE [LARGE SCALE GENOMIC DNA]</scope>
    <source>
        <strain evidence="13 14">NBRC 15516</strain>
    </source>
</reference>
<dbReference type="PANTHER" id="PTHR24421:SF10">
    <property type="entry name" value="NITRATE_NITRITE SENSOR PROTEIN NARQ"/>
    <property type="match status" value="1"/>
</dbReference>
<organism evidence="13 14">
    <name type="scientific">Cellulosimicrobium cellulans</name>
    <name type="common">Arthrobacter luteus</name>
    <dbReference type="NCBI Taxonomy" id="1710"/>
    <lineage>
        <taxon>Bacteria</taxon>
        <taxon>Bacillati</taxon>
        <taxon>Actinomycetota</taxon>
        <taxon>Actinomycetes</taxon>
        <taxon>Micrococcales</taxon>
        <taxon>Promicromonosporaceae</taxon>
        <taxon>Cellulosimicrobium</taxon>
    </lineage>
</organism>
<feature type="domain" description="Histidine kinase/HSP90-like ATPase" evidence="11">
    <location>
        <begin position="381"/>
        <end position="476"/>
    </location>
</feature>
<evidence type="ECO:0000256" key="6">
    <source>
        <dbReference type="ARBA" id="ARBA00022777"/>
    </source>
</evidence>
<feature type="transmembrane region" description="Helical" evidence="10">
    <location>
        <begin position="204"/>
        <end position="226"/>
    </location>
</feature>
<keyword evidence="10" id="KW-0812">Transmembrane</keyword>
<dbReference type="EC" id="2.7.13.3" evidence="2"/>
<evidence type="ECO:0000259" key="12">
    <source>
        <dbReference type="Pfam" id="PF07730"/>
    </source>
</evidence>
<accession>A0A4Y4DXY0</accession>
<evidence type="ECO:0000259" key="11">
    <source>
        <dbReference type="Pfam" id="PF02518"/>
    </source>
</evidence>
<proteinExistence type="predicted"/>
<evidence type="ECO:0000256" key="4">
    <source>
        <dbReference type="ARBA" id="ARBA00022679"/>
    </source>
</evidence>
<dbReference type="InterPro" id="IPR011712">
    <property type="entry name" value="Sig_transdc_His_kin_sub3_dim/P"/>
</dbReference>
<keyword evidence="10" id="KW-0472">Membrane</keyword>
<evidence type="ECO:0000256" key="5">
    <source>
        <dbReference type="ARBA" id="ARBA00022741"/>
    </source>
</evidence>
<comment type="caution">
    <text evidence="13">The sequence shown here is derived from an EMBL/GenBank/DDBJ whole genome shotgun (WGS) entry which is preliminary data.</text>
</comment>
<keyword evidence="5" id="KW-0547">Nucleotide-binding</keyword>
<dbReference type="AlphaFoldDB" id="A0A4Y4DXY0"/>
<keyword evidence="6 13" id="KW-0418">Kinase</keyword>
<dbReference type="InterPro" id="IPR050482">
    <property type="entry name" value="Sensor_HK_TwoCompSys"/>
</dbReference>
<keyword evidence="4" id="KW-0808">Transferase</keyword>
<keyword evidence="8" id="KW-0902">Two-component regulatory system</keyword>
<dbReference type="Gene3D" id="1.20.5.1930">
    <property type="match status" value="1"/>
</dbReference>
<feature type="transmembrane region" description="Helical" evidence="10">
    <location>
        <begin position="110"/>
        <end position="128"/>
    </location>
</feature>
<dbReference type="InterPro" id="IPR003594">
    <property type="entry name" value="HATPase_dom"/>
</dbReference>
<evidence type="ECO:0000256" key="2">
    <source>
        <dbReference type="ARBA" id="ARBA00012438"/>
    </source>
</evidence>
<feature type="region of interest" description="Disordered" evidence="9">
    <location>
        <begin position="463"/>
        <end position="498"/>
    </location>
</feature>
<dbReference type="CDD" id="cd16917">
    <property type="entry name" value="HATPase_UhpB-NarQ-NarX-like"/>
    <property type="match status" value="1"/>
</dbReference>
<sequence>MPSTLGSGGAAPRPPRRATRCVVPRPARTRLDVVDPDADPPRDGRASGWVFLDSVSVTSPDIPHDQPPGPPSATRPSRPSPPPWLVDALLGFAVLDVVAFAIAADVGGTRADPWVAYPIALVLGLLVLGRRRFPVGVLVATALVICAYYTLDLPAIGLALPVSVALYSAAVAGRLGWAVGVAAALVVASTYFRLAEGDDVRYVVGYELATTVALMAAAIALGHGSFVRRQRDEQRRHADALRDQTLELEAADRLAHDREAVARDLHDVVGHHLAVVSLHANVAREALDDVDAAGAAGAAALATARAELELVRTATTTALADLRATVRALRGAAAPAGLADQARIDRLVDLARTARAAGLDVALDVDLPSGTADGTAAGAAAYRVVQEGLTNVLRHAGARAAVVRVALERSPGAPGDVLAVEVRDDGHGARGAGDAADRGGFGLRGLCERVAVLGGTVETDTPDGGGFRLRARVPVTPGDGVRGTASVRAPRSSGGGAA</sequence>
<name>A0A4Y4DXY0_CELCE</name>
<evidence type="ECO:0000256" key="10">
    <source>
        <dbReference type="SAM" id="Phobius"/>
    </source>
</evidence>
<feature type="domain" description="Signal transduction histidine kinase subgroup 3 dimerisation and phosphoacceptor" evidence="12">
    <location>
        <begin position="258"/>
        <end position="331"/>
    </location>
</feature>
<evidence type="ECO:0000256" key="1">
    <source>
        <dbReference type="ARBA" id="ARBA00000085"/>
    </source>
</evidence>
<feature type="region of interest" description="Disordered" evidence="9">
    <location>
        <begin position="60"/>
        <end position="80"/>
    </location>
</feature>
<dbReference type="Gene3D" id="3.30.565.10">
    <property type="entry name" value="Histidine kinase-like ATPase, C-terminal domain"/>
    <property type="match status" value="1"/>
</dbReference>
<evidence type="ECO:0000256" key="3">
    <source>
        <dbReference type="ARBA" id="ARBA00022553"/>
    </source>
</evidence>
<keyword evidence="3" id="KW-0597">Phosphoprotein</keyword>
<evidence type="ECO:0000256" key="8">
    <source>
        <dbReference type="ARBA" id="ARBA00023012"/>
    </source>
</evidence>
<gene>
    <name evidence="13" type="ORF">CCE02nite_04140</name>
</gene>
<feature type="transmembrane region" description="Helical" evidence="10">
    <location>
        <begin position="171"/>
        <end position="192"/>
    </location>
</feature>
<dbReference type="PANTHER" id="PTHR24421">
    <property type="entry name" value="NITRATE/NITRITE SENSOR PROTEIN NARX-RELATED"/>
    <property type="match status" value="1"/>
</dbReference>
<dbReference type="InterPro" id="IPR036890">
    <property type="entry name" value="HATPase_C_sf"/>
</dbReference>
<keyword evidence="7" id="KW-0067">ATP-binding</keyword>
<comment type="catalytic activity">
    <reaction evidence="1">
        <text>ATP + protein L-histidine = ADP + protein N-phospho-L-histidine.</text>
        <dbReference type="EC" id="2.7.13.3"/>
    </reaction>
</comment>
<dbReference type="GO" id="GO:0046983">
    <property type="term" value="F:protein dimerization activity"/>
    <property type="evidence" value="ECO:0007669"/>
    <property type="project" value="InterPro"/>
</dbReference>
<feature type="region of interest" description="Disordered" evidence="9">
    <location>
        <begin position="1"/>
        <end position="25"/>
    </location>
</feature>
<dbReference type="Pfam" id="PF07730">
    <property type="entry name" value="HisKA_3"/>
    <property type="match status" value="1"/>
</dbReference>
<evidence type="ECO:0000313" key="14">
    <source>
        <dbReference type="Proteomes" id="UP000316659"/>
    </source>
</evidence>
<feature type="transmembrane region" description="Helical" evidence="10">
    <location>
        <begin position="84"/>
        <end position="104"/>
    </location>
</feature>
<protein>
    <recommendedName>
        <fullName evidence="2">histidine kinase</fullName>
        <ecNumber evidence="2">2.7.13.3</ecNumber>
    </recommendedName>
</protein>
<evidence type="ECO:0000313" key="13">
    <source>
        <dbReference type="EMBL" id="GED08415.1"/>
    </source>
</evidence>
<feature type="compositionally biased region" description="Pro residues" evidence="9">
    <location>
        <begin position="65"/>
        <end position="80"/>
    </location>
</feature>
<keyword evidence="10" id="KW-1133">Transmembrane helix</keyword>
<evidence type="ECO:0000256" key="9">
    <source>
        <dbReference type="SAM" id="MobiDB-lite"/>
    </source>
</evidence>
<dbReference type="EMBL" id="BJNZ01000002">
    <property type="protein sequence ID" value="GED08415.1"/>
    <property type="molecule type" value="Genomic_DNA"/>
</dbReference>
<dbReference type="GO" id="GO:0016020">
    <property type="term" value="C:membrane"/>
    <property type="evidence" value="ECO:0007669"/>
    <property type="project" value="InterPro"/>
</dbReference>
<dbReference type="GO" id="GO:0000155">
    <property type="term" value="F:phosphorelay sensor kinase activity"/>
    <property type="evidence" value="ECO:0007669"/>
    <property type="project" value="InterPro"/>
</dbReference>
<dbReference type="Proteomes" id="UP000316659">
    <property type="component" value="Unassembled WGS sequence"/>
</dbReference>
<evidence type="ECO:0000256" key="7">
    <source>
        <dbReference type="ARBA" id="ARBA00022840"/>
    </source>
</evidence>
<dbReference type="Pfam" id="PF02518">
    <property type="entry name" value="HATPase_c"/>
    <property type="match status" value="1"/>
</dbReference>
<dbReference type="GO" id="GO:0005524">
    <property type="term" value="F:ATP binding"/>
    <property type="evidence" value="ECO:0007669"/>
    <property type="project" value="UniProtKB-KW"/>
</dbReference>
<dbReference type="SUPFAM" id="SSF55874">
    <property type="entry name" value="ATPase domain of HSP90 chaperone/DNA topoisomerase II/histidine kinase"/>
    <property type="match status" value="1"/>
</dbReference>
<feature type="transmembrane region" description="Helical" evidence="10">
    <location>
        <begin position="135"/>
        <end position="151"/>
    </location>
</feature>